<dbReference type="Proteomes" id="UP000389128">
    <property type="component" value="Unassembled WGS sequence"/>
</dbReference>
<dbReference type="AlphaFoldDB" id="A0A6C2CEQ5"/>
<accession>A0A6C2CEQ5</accession>
<keyword evidence="2" id="KW-1185">Reference proteome</keyword>
<comment type="caution">
    <text evidence="1">The sequence shown here is derived from an EMBL/GenBank/DDBJ whole genome shotgun (WGS) entry which is preliminary data.</text>
</comment>
<gene>
    <name evidence="1" type="ORF">ETQ85_22680</name>
</gene>
<evidence type="ECO:0000313" key="1">
    <source>
        <dbReference type="EMBL" id="TYC52427.1"/>
    </source>
</evidence>
<sequence length="336" mass="35515">MISAYRTLWTVAVRHDFRGGACDDLAFIVPAATRDALAGMRALVRERDGVLHVLIGVDSDGEPLGECTGRRLLFGLAPRDGCFTQYTAPFALAAGETPLFANAASPDALDAAPRGVELCGPQPQITPRLAARPLDLHIATPAGTPLTSAQLRATDASWTFRGASEPGEIVVSEAAAGGLNAPRHLLIEPTLAATPVWGLLSLTASADHVATGCAFTLHFSARSDRLRYYVVVKPASDADFDSIQVLDKGAASDARTPVAFTRQLPPFAADRLAPALLDAGGTRKIVLFEATTPIARRARGPHGFELHRNGEVLIGNLPQPGAERSDAQFIVHLSKP</sequence>
<name>A0A6C2CEQ5_9RHOO</name>
<evidence type="ECO:0000313" key="2">
    <source>
        <dbReference type="Proteomes" id="UP000389128"/>
    </source>
</evidence>
<dbReference type="OrthoDB" id="5510403at2"/>
<organism evidence="1 2">
    <name type="scientific">Zoogloea oleivorans</name>
    <dbReference type="NCBI Taxonomy" id="1552750"/>
    <lineage>
        <taxon>Bacteria</taxon>
        <taxon>Pseudomonadati</taxon>
        <taxon>Pseudomonadota</taxon>
        <taxon>Betaproteobacteria</taxon>
        <taxon>Rhodocyclales</taxon>
        <taxon>Zoogloeaceae</taxon>
        <taxon>Zoogloea</taxon>
    </lineage>
</organism>
<dbReference type="RefSeq" id="WP_148581332.1">
    <property type="nucleotide sequence ID" value="NZ_SDKK01000032.1"/>
</dbReference>
<protein>
    <submittedName>
        <fullName evidence="1">Uncharacterized protein</fullName>
    </submittedName>
</protein>
<reference evidence="1 2" key="1">
    <citation type="submission" date="2019-01" db="EMBL/GenBank/DDBJ databases">
        <title>Zoogloea oleivorans genome sequencing and assembly.</title>
        <authorList>
            <person name="Tancsics A."/>
            <person name="Farkas M."/>
            <person name="Kriszt B."/>
            <person name="Maroti G."/>
            <person name="Horvath B."/>
        </authorList>
    </citation>
    <scope>NUCLEOTIDE SEQUENCE [LARGE SCALE GENOMIC DNA]</scope>
    <source>
        <strain evidence="1 2">Buc</strain>
    </source>
</reference>
<proteinExistence type="predicted"/>
<dbReference type="EMBL" id="SDKK01000032">
    <property type="protein sequence ID" value="TYC52427.1"/>
    <property type="molecule type" value="Genomic_DNA"/>
</dbReference>